<evidence type="ECO:0000313" key="2">
    <source>
        <dbReference type="Proteomes" id="UP000249661"/>
    </source>
</evidence>
<evidence type="ECO:0000313" key="1">
    <source>
        <dbReference type="EMBL" id="RAH67597.1"/>
    </source>
</evidence>
<keyword evidence="2" id="KW-1185">Reference proteome</keyword>
<reference evidence="1" key="1">
    <citation type="submission" date="2018-02" db="EMBL/GenBank/DDBJ databases">
        <title>The genomes of Aspergillus section Nigri reveals drivers in fungal speciation.</title>
        <authorList>
            <consortium name="DOE Joint Genome Institute"/>
            <person name="Vesth T.C."/>
            <person name="Nybo J."/>
            <person name="Theobald S."/>
            <person name="Brandl J."/>
            <person name="Frisvad J.C."/>
            <person name="Nielsen K.F."/>
            <person name="Lyhne E.K."/>
            <person name="Kogle M.E."/>
            <person name="Kuo A."/>
            <person name="Riley R."/>
            <person name="Clum A."/>
            <person name="Nolan M."/>
            <person name="Lipzen A."/>
            <person name="Salamov A."/>
            <person name="Henrissat B."/>
            <person name="Wiebenga A."/>
            <person name="De vries R.P."/>
            <person name="Grigoriev I.V."/>
            <person name="Mortensen U.H."/>
            <person name="Andersen M.R."/>
            <person name="Baker S.E."/>
        </authorList>
    </citation>
    <scope>NUCLEOTIDE SEQUENCE</scope>
    <source>
        <strain evidence="1">CBS 121060</strain>
    </source>
</reference>
<gene>
    <name evidence="1" type="ORF">BO66DRAFT_430563</name>
</gene>
<organism evidence="1 2">
    <name type="scientific">Aspergillus aculeatinus CBS 121060</name>
    <dbReference type="NCBI Taxonomy" id="1448322"/>
    <lineage>
        <taxon>Eukaryota</taxon>
        <taxon>Fungi</taxon>
        <taxon>Dikarya</taxon>
        <taxon>Ascomycota</taxon>
        <taxon>Pezizomycotina</taxon>
        <taxon>Eurotiomycetes</taxon>
        <taxon>Eurotiomycetidae</taxon>
        <taxon>Eurotiales</taxon>
        <taxon>Aspergillaceae</taxon>
        <taxon>Aspergillus</taxon>
        <taxon>Aspergillus subgen. Circumdati</taxon>
    </lineage>
</organism>
<accession>A0ACD1H1Y4</accession>
<proteinExistence type="predicted"/>
<dbReference type="Proteomes" id="UP000249661">
    <property type="component" value="Unassembled WGS sequence"/>
</dbReference>
<protein>
    <submittedName>
        <fullName evidence="1">NAD(P)-binding protein</fullName>
    </submittedName>
</protein>
<name>A0ACD1H1Y4_9EURO</name>
<dbReference type="EMBL" id="KZ824973">
    <property type="protein sequence ID" value="RAH67597.1"/>
    <property type="molecule type" value="Genomic_DNA"/>
</dbReference>
<sequence>MTSNQQPRDKAKRKPRSPFPFPLPTPITKSLTTHARLPDIKKVPSDSKTYILTGGFSGLGLAILTHLLTPKHPDTSPPTIHVLDLASTPPTLPATLPTATIHFYPNTDVTSRAGITATFDRILAQSPQIDGLINSAGICLPPTIGGIESDELFDRVLDVNLRGTWIVGTEFLKHVLNKYADAAAGNTGAAGGGGVHARAAIVNIASTAAFSPPPGMVAYATSKYAVLGLPKAWAKEYTSRGGAGELRGAGGHADAVGGLGVDGGDDRCVCGERANGAVGGAGGDCQCGGVFVGGRGGVCH</sequence>